<organism evidence="1">
    <name type="scientific">Cacopsylla melanoneura</name>
    <dbReference type="NCBI Taxonomy" id="428564"/>
    <lineage>
        <taxon>Eukaryota</taxon>
        <taxon>Metazoa</taxon>
        <taxon>Ecdysozoa</taxon>
        <taxon>Arthropoda</taxon>
        <taxon>Hexapoda</taxon>
        <taxon>Insecta</taxon>
        <taxon>Pterygota</taxon>
        <taxon>Neoptera</taxon>
        <taxon>Paraneoptera</taxon>
        <taxon>Hemiptera</taxon>
        <taxon>Sternorrhyncha</taxon>
        <taxon>Psylloidea</taxon>
        <taxon>Psyllidae</taxon>
        <taxon>Psyllinae</taxon>
        <taxon>Cacopsylla</taxon>
    </lineage>
</organism>
<reference evidence="1" key="1">
    <citation type="submission" date="2021-05" db="EMBL/GenBank/DDBJ databases">
        <authorList>
            <person name="Alioto T."/>
            <person name="Alioto T."/>
            <person name="Gomez Garrido J."/>
        </authorList>
    </citation>
    <scope>NUCLEOTIDE SEQUENCE</scope>
</reference>
<sequence>MPTTMEEWALKNRLIDKDEIISGLTNIMQKVTRASEALCRRLMSIYEPYFGEEVYHYEKASFPKQKTFEEAEEFSMVMVQLRCKAIRTFLPVAVYDNIYRLPNQFFEKIADYIECNPLDDWESDSEGNFPWCLIIIICPSQG</sequence>
<dbReference type="EMBL" id="HBUF01003908">
    <property type="protein sequence ID" value="CAG6606536.1"/>
    <property type="molecule type" value="Transcribed_RNA"/>
</dbReference>
<evidence type="ECO:0000313" key="1">
    <source>
        <dbReference type="EMBL" id="CAG6606536.1"/>
    </source>
</evidence>
<protein>
    <submittedName>
        <fullName evidence="1">Uncharacterized protein</fullName>
    </submittedName>
</protein>
<name>A0A8D8LCD2_9HEMI</name>
<accession>A0A8D8LCD2</accession>
<proteinExistence type="predicted"/>
<dbReference type="AlphaFoldDB" id="A0A8D8LCD2"/>